<dbReference type="Pfam" id="PF02518">
    <property type="entry name" value="HATPase_c"/>
    <property type="match status" value="1"/>
</dbReference>
<feature type="transmembrane region" description="Helical" evidence="8">
    <location>
        <begin position="175"/>
        <end position="197"/>
    </location>
</feature>
<organism evidence="10 11">
    <name type="scientific">Cohnella cholangitidis</name>
    <dbReference type="NCBI Taxonomy" id="2598458"/>
    <lineage>
        <taxon>Bacteria</taxon>
        <taxon>Bacillati</taxon>
        <taxon>Bacillota</taxon>
        <taxon>Bacilli</taxon>
        <taxon>Bacillales</taxon>
        <taxon>Paenibacillaceae</taxon>
        <taxon>Cohnella</taxon>
    </lineage>
</organism>
<keyword evidence="8" id="KW-1133">Transmembrane helix</keyword>
<protein>
    <recommendedName>
        <fullName evidence="2">histidine kinase</fullName>
        <ecNumber evidence="2">2.7.13.3</ecNumber>
    </recommendedName>
</protein>
<name>A0A7G5C107_9BACL</name>
<feature type="transmembrane region" description="Helical" evidence="8">
    <location>
        <begin position="153"/>
        <end position="169"/>
    </location>
</feature>
<feature type="transmembrane region" description="Helical" evidence="8">
    <location>
        <begin position="240"/>
        <end position="260"/>
    </location>
</feature>
<dbReference type="InterPro" id="IPR050482">
    <property type="entry name" value="Sensor_HK_TwoCompSys"/>
</dbReference>
<evidence type="ECO:0000256" key="1">
    <source>
        <dbReference type="ARBA" id="ARBA00000085"/>
    </source>
</evidence>
<dbReference type="SUPFAM" id="SSF55874">
    <property type="entry name" value="ATPase domain of HSP90 chaperone/DNA topoisomerase II/histidine kinase"/>
    <property type="match status" value="1"/>
</dbReference>
<dbReference type="SMART" id="SM00387">
    <property type="entry name" value="HATPase_c"/>
    <property type="match status" value="1"/>
</dbReference>
<dbReference type="KEGG" id="cchl:FPL14_18125"/>
<comment type="catalytic activity">
    <reaction evidence="1">
        <text>ATP + protein L-histidine = ADP + protein N-phospho-L-histidine.</text>
        <dbReference type="EC" id="2.7.13.3"/>
    </reaction>
</comment>
<dbReference type="Proteomes" id="UP000515679">
    <property type="component" value="Chromosome"/>
</dbReference>
<evidence type="ECO:0000313" key="10">
    <source>
        <dbReference type="EMBL" id="QMV42891.1"/>
    </source>
</evidence>
<dbReference type="EC" id="2.7.13.3" evidence="2"/>
<keyword evidence="3" id="KW-0808">Transferase</keyword>
<keyword evidence="8" id="KW-0812">Transmembrane</keyword>
<dbReference type="InterPro" id="IPR003594">
    <property type="entry name" value="HATPase_dom"/>
</dbReference>
<keyword evidence="7" id="KW-0902">Two-component regulatory system</keyword>
<gene>
    <name evidence="10" type="ORF">FPL14_18125</name>
</gene>
<dbReference type="GO" id="GO:0005524">
    <property type="term" value="F:ATP binding"/>
    <property type="evidence" value="ECO:0007669"/>
    <property type="project" value="UniProtKB-KW"/>
</dbReference>
<keyword evidence="6" id="KW-0067">ATP-binding</keyword>
<dbReference type="GO" id="GO:0000160">
    <property type="term" value="P:phosphorelay signal transduction system"/>
    <property type="evidence" value="ECO:0007669"/>
    <property type="project" value="UniProtKB-KW"/>
</dbReference>
<evidence type="ECO:0000256" key="3">
    <source>
        <dbReference type="ARBA" id="ARBA00022679"/>
    </source>
</evidence>
<dbReference type="RefSeq" id="WP_182299118.1">
    <property type="nucleotide sequence ID" value="NZ_CP041969.1"/>
</dbReference>
<reference evidence="10 11" key="1">
    <citation type="submission" date="2019-07" db="EMBL/GenBank/DDBJ databases">
        <authorList>
            <person name="Kim J.K."/>
            <person name="Cheong H.-M."/>
            <person name="Choi Y."/>
            <person name="Hwang K.J."/>
            <person name="Lee S."/>
            <person name="Choi C."/>
        </authorList>
    </citation>
    <scope>NUCLEOTIDE SEQUENCE [LARGE SCALE GENOMIC DNA]</scope>
    <source>
        <strain evidence="10 11">KS 22</strain>
    </source>
</reference>
<accession>A0A7G5C107</accession>
<dbReference type="PANTHER" id="PTHR24421">
    <property type="entry name" value="NITRATE/NITRITE SENSOR PROTEIN NARX-RELATED"/>
    <property type="match status" value="1"/>
</dbReference>
<dbReference type="GO" id="GO:0004673">
    <property type="term" value="F:protein histidine kinase activity"/>
    <property type="evidence" value="ECO:0007669"/>
    <property type="project" value="UniProtKB-EC"/>
</dbReference>
<evidence type="ECO:0000313" key="11">
    <source>
        <dbReference type="Proteomes" id="UP000515679"/>
    </source>
</evidence>
<feature type="transmembrane region" description="Helical" evidence="8">
    <location>
        <begin position="359"/>
        <end position="376"/>
    </location>
</feature>
<dbReference type="PRINTS" id="PR00344">
    <property type="entry name" value="BCTRLSENSOR"/>
</dbReference>
<dbReference type="EMBL" id="CP041969">
    <property type="protein sequence ID" value="QMV42891.1"/>
    <property type="molecule type" value="Genomic_DNA"/>
</dbReference>
<dbReference type="InterPro" id="IPR004358">
    <property type="entry name" value="Sig_transdc_His_kin-like_C"/>
</dbReference>
<dbReference type="AlphaFoldDB" id="A0A7G5C107"/>
<keyword evidence="8" id="KW-0472">Membrane</keyword>
<evidence type="ECO:0000256" key="6">
    <source>
        <dbReference type="ARBA" id="ARBA00022840"/>
    </source>
</evidence>
<feature type="transmembrane region" description="Helical" evidence="8">
    <location>
        <begin position="209"/>
        <end position="228"/>
    </location>
</feature>
<dbReference type="CDD" id="cd16917">
    <property type="entry name" value="HATPase_UhpB-NarQ-NarX-like"/>
    <property type="match status" value="1"/>
</dbReference>
<keyword evidence="4" id="KW-0547">Nucleotide-binding</keyword>
<keyword evidence="11" id="KW-1185">Reference proteome</keyword>
<dbReference type="Gene3D" id="3.30.565.10">
    <property type="entry name" value="Histidine kinase-like ATPase, C-terminal domain"/>
    <property type="match status" value="1"/>
</dbReference>
<evidence type="ECO:0000256" key="4">
    <source>
        <dbReference type="ARBA" id="ARBA00022741"/>
    </source>
</evidence>
<evidence type="ECO:0000256" key="2">
    <source>
        <dbReference type="ARBA" id="ARBA00012438"/>
    </source>
</evidence>
<feature type="domain" description="Histidine kinase" evidence="9">
    <location>
        <begin position="672"/>
        <end position="765"/>
    </location>
</feature>
<sequence length="765" mass="87658">MQSILQHPRIRRLFVPVCLAFFLCAASYIQFHSLTSPSPGILVERNSSSEWIVSKILNDSIASGLSIRPGDRILSFDGKPDPKLFVFEAEHVLSGARNIEVLDSEGRQRTIGIKPTRTDMLENGFAFLLEAFLVGVGWYSVRKKPESLLFRRFFLMNVIIAFCIVSMFSDELYLSNYIFVFCAIWLPYVILSFYLLFAFRSIYSRFRSLLLGYQLYSAALSVFSAAFIVRQEKFDWMTDLLNIALIFTLVLMTCITAFYWTKFDRIEKNQLFILFLGVFTSLMPYVLLYALPRLLWSDFFVSAEYTLIGLVPVSGTLTYLLVQRQMLDWKLYIPKLAVSGAYYASMLALFLLAAAWGSALYAAGLCILLALLTLGYRRLLLRMRRQGNRNKEWLDHQKLRMTLQLSEKKNVRDLLRLFADSLHEKIEIQGLALVYFEDDALPLVHSTGIYTEIRGNGNAPTPTLHDWSEGKGYAKALELSDDREQTKLGYLCLGSKIDGAPFTREELLAVESIREMAVRMLLNVRQLSRLRQEYELNKHQIVHHESRFRDFRTYSQMLLEAREAEKIRISYFLHDDLLQNLIFLSRDLEELHDTGRYERERNATWLKCLYDSQRSIRTMSDHLYPHILDRGDLQEALQWLLRDMNRQDEIAVSLHYEAPAPDPFPALVKANLFRAVRELIVNVFKHAQASELNVRVWMNRDCVHCSVIDNGKGFTAASVPDKPAAGGSGFGLLSVCDQIEHMGGTADIDSVPGQGTSVTLKLPLC</sequence>
<dbReference type="InterPro" id="IPR005467">
    <property type="entry name" value="His_kinase_dom"/>
</dbReference>
<evidence type="ECO:0000259" key="9">
    <source>
        <dbReference type="PROSITE" id="PS50109"/>
    </source>
</evidence>
<evidence type="ECO:0000256" key="7">
    <source>
        <dbReference type="ARBA" id="ARBA00023012"/>
    </source>
</evidence>
<evidence type="ECO:0000256" key="5">
    <source>
        <dbReference type="ARBA" id="ARBA00022777"/>
    </source>
</evidence>
<dbReference type="InterPro" id="IPR036034">
    <property type="entry name" value="PDZ_sf"/>
</dbReference>
<feature type="transmembrane region" description="Helical" evidence="8">
    <location>
        <begin position="12"/>
        <end position="31"/>
    </location>
</feature>
<dbReference type="InterPro" id="IPR036890">
    <property type="entry name" value="HATPase_C_sf"/>
</dbReference>
<feature type="transmembrane region" description="Helical" evidence="8">
    <location>
        <begin position="272"/>
        <end position="291"/>
    </location>
</feature>
<feature type="transmembrane region" description="Helical" evidence="8">
    <location>
        <begin position="124"/>
        <end position="141"/>
    </location>
</feature>
<proteinExistence type="predicted"/>
<dbReference type="PROSITE" id="PS50109">
    <property type="entry name" value="HIS_KIN"/>
    <property type="match status" value="1"/>
</dbReference>
<dbReference type="SUPFAM" id="SSF50156">
    <property type="entry name" value="PDZ domain-like"/>
    <property type="match status" value="1"/>
</dbReference>
<evidence type="ECO:0000256" key="8">
    <source>
        <dbReference type="SAM" id="Phobius"/>
    </source>
</evidence>
<feature type="transmembrane region" description="Helical" evidence="8">
    <location>
        <begin position="334"/>
        <end position="353"/>
    </location>
</feature>
<feature type="transmembrane region" description="Helical" evidence="8">
    <location>
        <begin position="303"/>
        <end position="322"/>
    </location>
</feature>
<keyword evidence="5" id="KW-0418">Kinase</keyword>